<name>A0A383R4Q4_PAEAL</name>
<proteinExistence type="predicted"/>
<dbReference type="PROSITE" id="PS50977">
    <property type="entry name" value="HTH_TETR_2"/>
    <property type="match status" value="1"/>
</dbReference>
<feature type="DNA-binding region" description="H-T-H motif" evidence="4">
    <location>
        <begin position="25"/>
        <end position="44"/>
    </location>
</feature>
<keyword evidence="2 4" id="KW-0238">DNA-binding</keyword>
<evidence type="ECO:0000259" key="5">
    <source>
        <dbReference type="PROSITE" id="PS50977"/>
    </source>
</evidence>
<dbReference type="Gene3D" id="1.10.10.60">
    <property type="entry name" value="Homeodomain-like"/>
    <property type="match status" value="1"/>
</dbReference>
<keyword evidence="3" id="KW-0804">Transcription</keyword>
<dbReference type="Pfam" id="PF00440">
    <property type="entry name" value="TetR_N"/>
    <property type="match status" value="1"/>
</dbReference>
<dbReference type="PRINTS" id="PR00455">
    <property type="entry name" value="HTHTETR"/>
</dbReference>
<protein>
    <submittedName>
        <fullName evidence="6">TetR family transcriptional regulator</fullName>
    </submittedName>
</protein>
<dbReference type="InterPro" id="IPR036271">
    <property type="entry name" value="Tet_transcr_reg_TetR-rel_C_sf"/>
</dbReference>
<evidence type="ECO:0000256" key="3">
    <source>
        <dbReference type="ARBA" id="ARBA00023163"/>
    </source>
</evidence>
<sequence>MNSKAIAIMDAGQRLFFERGIQETSMEQIAEAVPVAKMTIYKYFQSKEGLLEAITDRMVQESHQFLLRVMEEAKDMYELFDLLLKYQPFDRISLTFVTDLTQYYPNLFAKMMAYQEEHVIPEFEGAIFRGQQRGEIRKELSPHLIVRYLVSMKQFFLQPGNLDERMNVRTLSDQITTMLCHGILSERPSNGV</sequence>
<keyword evidence="1" id="KW-0805">Transcription regulation</keyword>
<evidence type="ECO:0000313" key="6">
    <source>
        <dbReference type="EMBL" id="SYX81631.1"/>
    </source>
</evidence>
<dbReference type="Gene3D" id="1.10.357.10">
    <property type="entry name" value="Tetracycline Repressor, domain 2"/>
    <property type="match status" value="1"/>
</dbReference>
<reference evidence="7" key="1">
    <citation type="submission" date="2018-08" db="EMBL/GenBank/DDBJ databases">
        <authorList>
            <person name="Chevrot R."/>
        </authorList>
    </citation>
    <scope>NUCLEOTIDE SEQUENCE [LARGE SCALE GENOMIC DNA]</scope>
</reference>
<gene>
    <name evidence="6" type="ORF">PBLR_10050</name>
</gene>
<dbReference type="SUPFAM" id="SSF48498">
    <property type="entry name" value="Tetracyclin repressor-like, C-terminal domain"/>
    <property type="match status" value="1"/>
</dbReference>
<organism evidence="6 7">
    <name type="scientific">Paenibacillus alvei</name>
    <name type="common">Bacillus alvei</name>
    <dbReference type="NCBI Taxonomy" id="44250"/>
    <lineage>
        <taxon>Bacteria</taxon>
        <taxon>Bacillati</taxon>
        <taxon>Bacillota</taxon>
        <taxon>Bacilli</taxon>
        <taxon>Bacillales</taxon>
        <taxon>Paenibacillaceae</taxon>
        <taxon>Paenibacillus</taxon>
    </lineage>
</organism>
<dbReference type="InterPro" id="IPR001647">
    <property type="entry name" value="HTH_TetR"/>
</dbReference>
<dbReference type="PANTHER" id="PTHR30055:SF234">
    <property type="entry name" value="HTH-TYPE TRANSCRIPTIONAL REGULATOR BETI"/>
    <property type="match status" value="1"/>
</dbReference>
<dbReference type="AlphaFoldDB" id="A0A383R4Q4"/>
<evidence type="ECO:0000256" key="1">
    <source>
        <dbReference type="ARBA" id="ARBA00023015"/>
    </source>
</evidence>
<feature type="domain" description="HTH tetR-type" evidence="5">
    <location>
        <begin position="2"/>
        <end position="62"/>
    </location>
</feature>
<evidence type="ECO:0000256" key="4">
    <source>
        <dbReference type="PROSITE-ProRule" id="PRU00335"/>
    </source>
</evidence>
<dbReference type="InterPro" id="IPR009057">
    <property type="entry name" value="Homeodomain-like_sf"/>
</dbReference>
<evidence type="ECO:0000313" key="7">
    <source>
        <dbReference type="Proteomes" id="UP000304148"/>
    </source>
</evidence>
<dbReference type="EMBL" id="LS992241">
    <property type="protein sequence ID" value="SYX81631.1"/>
    <property type="molecule type" value="Genomic_DNA"/>
</dbReference>
<dbReference type="PANTHER" id="PTHR30055">
    <property type="entry name" value="HTH-TYPE TRANSCRIPTIONAL REGULATOR RUTR"/>
    <property type="match status" value="1"/>
</dbReference>
<dbReference type="RefSeq" id="WP_044353553.1">
    <property type="nucleotide sequence ID" value="NZ_LS992241.1"/>
</dbReference>
<dbReference type="Proteomes" id="UP000304148">
    <property type="component" value="Chromosome"/>
</dbReference>
<dbReference type="GO" id="GO:0003700">
    <property type="term" value="F:DNA-binding transcription factor activity"/>
    <property type="evidence" value="ECO:0007669"/>
    <property type="project" value="TreeGrafter"/>
</dbReference>
<evidence type="ECO:0000256" key="2">
    <source>
        <dbReference type="ARBA" id="ARBA00023125"/>
    </source>
</evidence>
<dbReference type="SUPFAM" id="SSF46689">
    <property type="entry name" value="Homeodomain-like"/>
    <property type="match status" value="1"/>
</dbReference>
<accession>A0A383R4Q4</accession>
<dbReference type="GO" id="GO:0000976">
    <property type="term" value="F:transcription cis-regulatory region binding"/>
    <property type="evidence" value="ECO:0007669"/>
    <property type="project" value="TreeGrafter"/>
</dbReference>
<dbReference type="InterPro" id="IPR050109">
    <property type="entry name" value="HTH-type_TetR-like_transc_reg"/>
</dbReference>